<evidence type="ECO:0000256" key="4">
    <source>
        <dbReference type="SAM" id="Phobius"/>
    </source>
</evidence>
<keyword evidence="4" id="KW-1133">Transmembrane helix</keyword>
<feature type="chain" id="PRO_5046358243" evidence="5">
    <location>
        <begin position="21"/>
        <end position="671"/>
    </location>
</feature>
<feature type="transmembrane region" description="Helical" evidence="4">
    <location>
        <begin position="417"/>
        <end position="437"/>
    </location>
</feature>
<feature type="domain" description="Histidine kinase" evidence="6">
    <location>
        <begin position="586"/>
        <end position="671"/>
    </location>
</feature>
<keyword evidence="1" id="KW-0808">Transferase</keyword>
<evidence type="ECO:0000256" key="3">
    <source>
        <dbReference type="ARBA" id="ARBA00023012"/>
    </source>
</evidence>
<keyword evidence="8" id="KW-1185">Reference proteome</keyword>
<organism evidence="7 8">
    <name type="scientific">Mariniflexile ostreae</name>
    <dbReference type="NCBI Taxonomy" id="1520892"/>
    <lineage>
        <taxon>Bacteria</taxon>
        <taxon>Pseudomonadati</taxon>
        <taxon>Bacteroidota</taxon>
        <taxon>Flavobacteriia</taxon>
        <taxon>Flavobacteriales</taxon>
        <taxon>Flavobacteriaceae</taxon>
        <taxon>Mariniflexile</taxon>
    </lineage>
</organism>
<evidence type="ECO:0000259" key="6">
    <source>
        <dbReference type="PROSITE" id="PS50109"/>
    </source>
</evidence>
<dbReference type="PANTHER" id="PTHR24421">
    <property type="entry name" value="NITRATE/NITRITE SENSOR PROTEIN NARX-RELATED"/>
    <property type="match status" value="1"/>
</dbReference>
<keyword evidence="7" id="KW-0547">Nucleotide-binding</keyword>
<evidence type="ECO:0000256" key="2">
    <source>
        <dbReference type="ARBA" id="ARBA00022777"/>
    </source>
</evidence>
<keyword evidence="5" id="KW-0732">Signal</keyword>
<protein>
    <submittedName>
        <fullName evidence="7">ATP-binding protein</fullName>
    </submittedName>
</protein>
<name>A0ABV5FA33_9FLAO</name>
<keyword evidence="4" id="KW-0812">Transmembrane</keyword>
<dbReference type="SMART" id="SM00387">
    <property type="entry name" value="HATPase_c"/>
    <property type="match status" value="1"/>
</dbReference>
<dbReference type="InterPro" id="IPR050482">
    <property type="entry name" value="Sensor_HK_TwoCompSys"/>
</dbReference>
<evidence type="ECO:0000313" key="7">
    <source>
        <dbReference type="EMBL" id="MFB9056281.1"/>
    </source>
</evidence>
<dbReference type="Pfam" id="PF02518">
    <property type="entry name" value="HATPase_c"/>
    <property type="match status" value="1"/>
</dbReference>
<dbReference type="InterPro" id="IPR011990">
    <property type="entry name" value="TPR-like_helical_dom_sf"/>
</dbReference>
<dbReference type="InterPro" id="IPR005467">
    <property type="entry name" value="His_kinase_dom"/>
</dbReference>
<accession>A0ABV5FA33</accession>
<dbReference type="RefSeq" id="WP_379860481.1">
    <property type="nucleotide sequence ID" value="NZ_JBHMFC010000017.1"/>
</dbReference>
<keyword evidence="2" id="KW-0418">Kinase</keyword>
<dbReference type="PANTHER" id="PTHR24421:SF59">
    <property type="entry name" value="OXYGEN SENSOR HISTIDINE KINASE NREB"/>
    <property type="match status" value="1"/>
</dbReference>
<feature type="signal peptide" evidence="5">
    <location>
        <begin position="1"/>
        <end position="20"/>
    </location>
</feature>
<keyword evidence="7" id="KW-0067">ATP-binding</keyword>
<dbReference type="SUPFAM" id="SSF55874">
    <property type="entry name" value="ATPase domain of HSP90 chaperone/DNA topoisomerase II/histidine kinase"/>
    <property type="match status" value="1"/>
</dbReference>
<dbReference type="Proteomes" id="UP001589585">
    <property type="component" value="Unassembled WGS sequence"/>
</dbReference>
<dbReference type="InterPro" id="IPR011712">
    <property type="entry name" value="Sig_transdc_His_kin_sub3_dim/P"/>
</dbReference>
<evidence type="ECO:0000256" key="1">
    <source>
        <dbReference type="ARBA" id="ARBA00022679"/>
    </source>
</evidence>
<keyword evidence="3" id="KW-0902">Two-component regulatory system</keyword>
<dbReference type="SUPFAM" id="SSF48452">
    <property type="entry name" value="TPR-like"/>
    <property type="match status" value="2"/>
</dbReference>
<sequence length="671" mass="77516">MNFKIKILLILLMLSSLSWAQLSLKEQKDSISFYISQTQKKNIQTALKIKYARKAQDLSLKTGVKALIVKSNINLAEIYLDAGLNTDFLKVSKRNLQLTEKIKDTVSTAFISRELGFYYYQKVTDSAFYYFNKSKKLYWALKDEFNTAVLLLDIAITQKNEKDFTGSEISSVEGISLLESLKSNDEVRKKKAFHYNNLGLVFDQLEQYDDAILYHKKMYDIISGLKGDNQWLLDVSSNNLGLVYIHSGQYDLALKKFKDILSRKGLAENDPEFYILVLDNYAHTLHLSKQHAQLPSLYLEALSIANQFDSIAYPTIAIHHHLAEYYHEYKQQDSAKYYAYKAKEISKKYHNDDLLRSLLLLSQIEVDSIAVKHYKAYIKLNDSLQMNERKIRNKFTRIQFETNQIEERNAQIEREKLWLTILSGILLITVVLIYVIVTQRTKNKELKLIQHQQVANEEIYNLMLSQQGRIEEARTIEKKRISQELHDGVLGRLFGTRLSLDSLNMASSVEAIKTRGHYIDELQTIEQDIRKVSHELNTDFISGSGFIDIIKTLVNTQTKVFNINYSLTYDETISWDSISNKTKIHIYRLIQEALHNIYKHAKASLIQISFKLNNDVICLIISDNGVGFSSEKQKKGIGIKNMYSRIDEIEGKLDIKSEKNKGTTIRINIPT</sequence>
<proteinExistence type="predicted"/>
<dbReference type="InterPro" id="IPR003594">
    <property type="entry name" value="HATPase_dom"/>
</dbReference>
<dbReference type="CDD" id="cd16917">
    <property type="entry name" value="HATPase_UhpB-NarQ-NarX-like"/>
    <property type="match status" value="1"/>
</dbReference>
<dbReference type="Gene3D" id="1.25.40.10">
    <property type="entry name" value="Tetratricopeptide repeat domain"/>
    <property type="match status" value="2"/>
</dbReference>
<dbReference type="GO" id="GO:0005524">
    <property type="term" value="F:ATP binding"/>
    <property type="evidence" value="ECO:0007669"/>
    <property type="project" value="UniProtKB-KW"/>
</dbReference>
<dbReference type="Gene3D" id="3.30.565.10">
    <property type="entry name" value="Histidine kinase-like ATPase, C-terminal domain"/>
    <property type="match status" value="1"/>
</dbReference>
<dbReference type="EMBL" id="JBHMFC010000017">
    <property type="protein sequence ID" value="MFB9056281.1"/>
    <property type="molecule type" value="Genomic_DNA"/>
</dbReference>
<comment type="caution">
    <text evidence="7">The sequence shown here is derived from an EMBL/GenBank/DDBJ whole genome shotgun (WGS) entry which is preliminary data.</text>
</comment>
<dbReference type="InterPro" id="IPR036890">
    <property type="entry name" value="HATPase_C_sf"/>
</dbReference>
<keyword evidence="4" id="KW-0472">Membrane</keyword>
<gene>
    <name evidence="7" type="ORF">ACFFU9_05940</name>
</gene>
<dbReference type="PROSITE" id="PS50109">
    <property type="entry name" value="HIS_KIN"/>
    <property type="match status" value="1"/>
</dbReference>
<evidence type="ECO:0000256" key="5">
    <source>
        <dbReference type="SAM" id="SignalP"/>
    </source>
</evidence>
<evidence type="ECO:0000313" key="8">
    <source>
        <dbReference type="Proteomes" id="UP001589585"/>
    </source>
</evidence>
<reference evidence="7 8" key="1">
    <citation type="submission" date="2024-09" db="EMBL/GenBank/DDBJ databases">
        <authorList>
            <person name="Sun Q."/>
            <person name="Mori K."/>
        </authorList>
    </citation>
    <scope>NUCLEOTIDE SEQUENCE [LARGE SCALE GENOMIC DNA]</scope>
    <source>
        <strain evidence="7 8">CECT 8622</strain>
    </source>
</reference>
<dbReference type="Pfam" id="PF07730">
    <property type="entry name" value="HisKA_3"/>
    <property type="match status" value="1"/>
</dbReference>